<dbReference type="Gene3D" id="3.40.390.10">
    <property type="entry name" value="Collagenase (Catalytic Domain)"/>
    <property type="match status" value="1"/>
</dbReference>
<keyword evidence="5" id="KW-0479">Metal-binding</keyword>
<keyword evidence="6" id="KW-0812">Transmembrane</keyword>
<comment type="caution">
    <text evidence="5">Lacks conserved residue(s) required for the propagation of feature annotation.</text>
</comment>
<feature type="binding site" evidence="5">
    <location>
        <position position="354"/>
    </location>
    <ligand>
        <name>Zn(2+)</name>
        <dbReference type="ChEBI" id="CHEBI:29105"/>
        <note>catalytic</note>
    </ligand>
</feature>
<dbReference type="GO" id="GO:0006509">
    <property type="term" value="P:membrane protein ectodomain proteolysis"/>
    <property type="evidence" value="ECO:0007669"/>
    <property type="project" value="TreeGrafter"/>
</dbReference>
<dbReference type="SUPFAM" id="SSF55486">
    <property type="entry name" value="Metalloproteases ('zincins'), catalytic domain"/>
    <property type="match status" value="1"/>
</dbReference>
<evidence type="ECO:0000259" key="7">
    <source>
        <dbReference type="PROSITE" id="PS50215"/>
    </source>
</evidence>
<dbReference type="InterPro" id="IPR024079">
    <property type="entry name" value="MetalloPept_cat_dom_sf"/>
</dbReference>
<feature type="active site" evidence="5">
    <location>
        <position position="351"/>
    </location>
</feature>
<dbReference type="GO" id="GO:0004222">
    <property type="term" value="F:metalloendopeptidase activity"/>
    <property type="evidence" value="ECO:0007669"/>
    <property type="project" value="InterPro"/>
</dbReference>
<dbReference type="PANTHER" id="PTHR11905:SF159">
    <property type="entry name" value="ADAM METALLOPROTEASE"/>
    <property type="match status" value="1"/>
</dbReference>
<keyword evidence="3 5" id="KW-0862">Zinc</keyword>
<protein>
    <submittedName>
        <fullName evidence="8">Reprolysin</fullName>
    </submittedName>
</protein>
<keyword evidence="6" id="KW-0472">Membrane</keyword>
<feature type="transmembrane region" description="Helical" evidence="6">
    <location>
        <begin position="21"/>
        <end position="40"/>
    </location>
</feature>
<reference evidence="8" key="1">
    <citation type="journal article" date="2017" name="Parasit. Vectors">
        <title>Sialotranscriptomics of Rhipicephalus zambeziensis reveals intricate expression profiles of secretory proteins and suggests tight temporal transcriptional regulation during blood-feeding.</title>
        <authorList>
            <person name="de Castro M.H."/>
            <person name="de Klerk D."/>
            <person name="Pienaar R."/>
            <person name="Rees D.J.G."/>
            <person name="Mans B.J."/>
        </authorList>
    </citation>
    <scope>NUCLEOTIDE SEQUENCE</scope>
    <source>
        <tissue evidence="8">Salivary glands</tissue>
    </source>
</reference>
<organism evidence="8">
    <name type="scientific">Rhipicephalus zambeziensis</name>
    <dbReference type="NCBI Taxonomy" id="60191"/>
    <lineage>
        <taxon>Eukaryota</taxon>
        <taxon>Metazoa</taxon>
        <taxon>Ecdysozoa</taxon>
        <taxon>Arthropoda</taxon>
        <taxon>Chelicerata</taxon>
        <taxon>Arachnida</taxon>
        <taxon>Acari</taxon>
        <taxon>Parasitiformes</taxon>
        <taxon>Ixodida</taxon>
        <taxon>Ixodoidea</taxon>
        <taxon>Ixodidae</taxon>
        <taxon>Rhipicephalinae</taxon>
        <taxon>Rhipicephalus</taxon>
        <taxon>Rhipicephalus</taxon>
    </lineage>
</organism>
<evidence type="ECO:0000256" key="1">
    <source>
        <dbReference type="ARBA" id="ARBA00022670"/>
    </source>
</evidence>
<dbReference type="PANTHER" id="PTHR11905">
    <property type="entry name" value="ADAM A DISINTEGRIN AND METALLOPROTEASE DOMAIN"/>
    <property type="match status" value="1"/>
</dbReference>
<dbReference type="InterPro" id="IPR001590">
    <property type="entry name" value="Peptidase_M12B"/>
</dbReference>
<dbReference type="AlphaFoldDB" id="A0A224YQI2"/>
<dbReference type="GO" id="GO:0046872">
    <property type="term" value="F:metal ion binding"/>
    <property type="evidence" value="ECO:0007669"/>
    <property type="project" value="UniProtKB-KW"/>
</dbReference>
<keyword evidence="6" id="KW-1133">Transmembrane helix</keyword>
<dbReference type="Pfam" id="PF01421">
    <property type="entry name" value="Reprolysin"/>
    <property type="match status" value="1"/>
</dbReference>
<proteinExistence type="predicted"/>
<dbReference type="PROSITE" id="PS50215">
    <property type="entry name" value="ADAM_MEPRO"/>
    <property type="match status" value="1"/>
</dbReference>
<dbReference type="EMBL" id="GFPF01004954">
    <property type="protein sequence ID" value="MAA16100.1"/>
    <property type="molecule type" value="Transcribed_RNA"/>
</dbReference>
<name>A0A224YQI2_9ACAR</name>
<accession>A0A224YQI2</accession>
<dbReference type="Gene3D" id="3.40.1620.60">
    <property type="match status" value="1"/>
</dbReference>
<evidence type="ECO:0000256" key="3">
    <source>
        <dbReference type="ARBA" id="ARBA00022833"/>
    </source>
</evidence>
<evidence type="ECO:0000313" key="8">
    <source>
        <dbReference type="EMBL" id="MAA16100.1"/>
    </source>
</evidence>
<sequence>MTRVKIFQRQTYKFLKTLNEVHFNMFLADIFHAYFFAVLGSCREASGESVLVYPTVFESRQDTLEKTLLIEGYSLNLKKASVLADTVLLIDVTEKGTFERYVQGAHYERHLYEDVDKQASLMLKPLGGADYHITGMINFTHRIAPFTNWERSSQQKMPHRVSEIDVMSGSYEVVERAETETEEEPVPDELEDADSQQGYTLEVHFITGLKHSGFFRNETEDRVAYATLFMHAVSLRLQQLDPPIRIGLTVIEGLQTTPPYVKLTEDGSMIVYDTVDALSEEARKDEVKNMSDIVYMASRLRLAKLDDKTKRYTRSIAGLAGGFGTACKNRNVAVGLDYPDTFSGVQTAAHEIGHLLDAPHDGEGDAKSCGPRSTYLMSHYRKGKTICAFSTCTKEIIAKFLKKPGSACLKKRAQCQVIGLPNKAANLPGDVMDADTYCNKTYPKPQYLSATYIKNDTQLNECYFNCLVNYAKPPTRWQNRITFAVDGTPCSKTEPRKICKNMVCVDP</sequence>
<keyword evidence="1" id="KW-0645">Protease</keyword>
<evidence type="ECO:0000256" key="5">
    <source>
        <dbReference type="PROSITE-ProRule" id="PRU00276"/>
    </source>
</evidence>
<feature type="binding site" evidence="5">
    <location>
        <position position="360"/>
    </location>
    <ligand>
        <name>Zn(2+)</name>
        <dbReference type="ChEBI" id="CHEBI:29105"/>
        <note>catalytic</note>
    </ligand>
</feature>
<evidence type="ECO:0000256" key="2">
    <source>
        <dbReference type="ARBA" id="ARBA00022801"/>
    </source>
</evidence>
<feature type="domain" description="Peptidase M12B" evidence="7">
    <location>
        <begin position="312"/>
        <end position="413"/>
    </location>
</feature>
<keyword evidence="2" id="KW-0378">Hydrolase</keyword>
<evidence type="ECO:0000256" key="4">
    <source>
        <dbReference type="ARBA" id="ARBA00023049"/>
    </source>
</evidence>
<keyword evidence="4" id="KW-0482">Metalloprotease</keyword>
<evidence type="ECO:0000256" key="6">
    <source>
        <dbReference type="SAM" id="Phobius"/>
    </source>
</evidence>
<feature type="binding site" evidence="5">
    <location>
        <position position="350"/>
    </location>
    <ligand>
        <name>Zn(2+)</name>
        <dbReference type="ChEBI" id="CHEBI:29105"/>
        <note>catalytic</note>
    </ligand>
</feature>